<feature type="signal peptide" evidence="4">
    <location>
        <begin position="1"/>
        <end position="25"/>
    </location>
</feature>
<reference evidence="7" key="1">
    <citation type="journal article" date="2019" name="Int. J. Syst. Evol. Microbiol.">
        <title>The Global Catalogue of Microorganisms (GCM) 10K type strain sequencing project: providing services to taxonomists for standard genome sequencing and annotation.</title>
        <authorList>
            <consortium name="The Broad Institute Genomics Platform"/>
            <consortium name="The Broad Institute Genome Sequencing Center for Infectious Disease"/>
            <person name="Wu L."/>
            <person name="Ma J."/>
        </authorList>
    </citation>
    <scope>NUCLEOTIDE SEQUENCE [LARGE SCALE GENOMIC DNA]</scope>
    <source>
        <strain evidence="7">JCM 17906</strain>
    </source>
</reference>
<proteinExistence type="inferred from homology"/>
<dbReference type="PANTHER" id="PTHR30290">
    <property type="entry name" value="PERIPLASMIC BINDING COMPONENT OF ABC TRANSPORTER"/>
    <property type="match status" value="1"/>
</dbReference>
<dbReference type="Gene3D" id="3.10.105.10">
    <property type="entry name" value="Dipeptide-binding Protein, Domain 3"/>
    <property type="match status" value="1"/>
</dbReference>
<comment type="caution">
    <text evidence="6">The sequence shown here is derived from an EMBL/GenBank/DDBJ whole genome shotgun (WGS) entry which is preliminary data.</text>
</comment>
<evidence type="ECO:0000313" key="7">
    <source>
        <dbReference type="Proteomes" id="UP001501598"/>
    </source>
</evidence>
<gene>
    <name evidence="6" type="ORF">GCM10023175_40320</name>
</gene>
<keyword evidence="7" id="KW-1185">Reference proteome</keyword>
<keyword evidence="2" id="KW-0813">Transport</keyword>
<dbReference type="SUPFAM" id="SSF53850">
    <property type="entry name" value="Periplasmic binding protein-like II"/>
    <property type="match status" value="1"/>
</dbReference>
<feature type="chain" id="PRO_5046453851" evidence="4">
    <location>
        <begin position="26"/>
        <end position="518"/>
    </location>
</feature>
<evidence type="ECO:0000313" key="6">
    <source>
        <dbReference type="EMBL" id="GAA4550364.1"/>
    </source>
</evidence>
<organism evidence="6 7">
    <name type="scientific">Pseudonocardia xishanensis</name>
    <dbReference type="NCBI Taxonomy" id="630995"/>
    <lineage>
        <taxon>Bacteria</taxon>
        <taxon>Bacillati</taxon>
        <taxon>Actinomycetota</taxon>
        <taxon>Actinomycetes</taxon>
        <taxon>Pseudonocardiales</taxon>
        <taxon>Pseudonocardiaceae</taxon>
        <taxon>Pseudonocardia</taxon>
    </lineage>
</organism>
<dbReference type="Gene3D" id="3.40.190.10">
    <property type="entry name" value="Periplasmic binding protein-like II"/>
    <property type="match status" value="1"/>
</dbReference>
<evidence type="ECO:0000256" key="4">
    <source>
        <dbReference type="SAM" id="SignalP"/>
    </source>
</evidence>
<dbReference type="PROSITE" id="PS51257">
    <property type="entry name" value="PROKAR_LIPOPROTEIN"/>
    <property type="match status" value="1"/>
</dbReference>
<feature type="domain" description="Solute-binding protein family 5" evidence="5">
    <location>
        <begin position="81"/>
        <end position="431"/>
    </location>
</feature>
<evidence type="ECO:0000256" key="1">
    <source>
        <dbReference type="ARBA" id="ARBA00005695"/>
    </source>
</evidence>
<dbReference type="InterPro" id="IPR000914">
    <property type="entry name" value="SBP_5_dom"/>
</dbReference>
<name>A0ABP8RUY2_9PSEU</name>
<protein>
    <submittedName>
        <fullName evidence="6">ABC transporter substrate-binding protein</fullName>
    </submittedName>
</protein>
<evidence type="ECO:0000259" key="5">
    <source>
        <dbReference type="Pfam" id="PF00496"/>
    </source>
</evidence>
<evidence type="ECO:0000256" key="3">
    <source>
        <dbReference type="ARBA" id="ARBA00022729"/>
    </source>
</evidence>
<dbReference type="CDD" id="cd08496">
    <property type="entry name" value="PBP2_NikA_DppA_OppA_like_9"/>
    <property type="match status" value="1"/>
</dbReference>
<dbReference type="RefSeq" id="WP_345420682.1">
    <property type="nucleotide sequence ID" value="NZ_BAABGT010000056.1"/>
</dbReference>
<dbReference type="Proteomes" id="UP001501598">
    <property type="component" value="Unassembled WGS sequence"/>
</dbReference>
<dbReference type="PANTHER" id="PTHR30290:SF9">
    <property type="entry name" value="OLIGOPEPTIDE-BINDING PROTEIN APPA"/>
    <property type="match status" value="1"/>
</dbReference>
<evidence type="ECO:0000256" key="2">
    <source>
        <dbReference type="ARBA" id="ARBA00022448"/>
    </source>
</evidence>
<keyword evidence="3 4" id="KW-0732">Signal</keyword>
<dbReference type="InterPro" id="IPR039424">
    <property type="entry name" value="SBP_5"/>
</dbReference>
<comment type="similarity">
    <text evidence="1">Belongs to the bacterial solute-binding protein 5 family.</text>
</comment>
<dbReference type="Pfam" id="PF00496">
    <property type="entry name" value="SBP_bac_5"/>
    <property type="match status" value="1"/>
</dbReference>
<dbReference type="EMBL" id="BAABGT010000056">
    <property type="protein sequence ID" value="GAA4550364.1"/>
    <property type="molecule type" value="Genomic_DNA"/>
</dbReference>
<sequence length="518" mass="55239">MRFPSRRRPSAVVAVVVAVMAMVVAGCGGSAAGGSTSDSTIKWGVKSIQANWDPIVTGSTGATIYLTPIYESLFTVDGERNIVPALASGYEYNPAGDQITVRLKPGLTFQDGSPVDAEAVKFNIERIKTQENSALKGSYNNVKAATVVDPLTVRLDLGQQDYQIPYLLAVRGGMLPSKAAAADPGRLNTAAPVGAGPFKVVSYDPESTIVLEKWDGYWDAASIKVSRIEINFGIDPSTLVAGLQSGVYNWAQLDPQQADEAKKAGFDVLADTDRQWGSTFLSLNANVAPFTDPAVREAVRYAINPDEFATKLTFGLGQPAHQPYPQGHPSNVSALDSEYRYDPAKARDILAKAGYADGAISFDLNGIAGNFEQAAELVQGQLKAVGITANITLKDQANWGKGYFGKQQAASIYGWVGRDSHVQGLTEHFDTGGVLNLSSPTTSPQFQEALKVVRATPIDSPDYEAKLKAAARAGYENGTTVSLFTYPSVVAKDKSISDPPAIDGYQSWKGVQFTPGPQ</sequence>
<accession>A0ABP8RUY2</accession>